<protein>
    <submittedName>
        <fullName evidence="2">Uncharacterized protein</fullName>
    </submittedName>
</protein>
<gene>
    <name evidence="2" type="ORF">IAC51_00890</name>
</gene>
<dbReference type="AlphaFoldDB" id="A0A940DHW4"/>
<evidence type="ECO:0000313" key="3">
    <source>
        <dbReference type="Proteomes" id="UP000712007"/>
    </source>
</evidence>
<reference evidence="2" key="2">
    <citation type="journal article" date="2021" name="PeerJ">
        <title>Extensive microbial diversity within the chicken gut microbiome revealed by metagenomics and culture.</title>
        <authorList>
            <person name="Gilroy R."/>
            <person name="Ravi A."/>
            <person name="Getino M."/>
            <person name="Pursley I."/>
            <person name="Horton D.L."/>
            <person name="Alikhan N.F."/>
            <person name="Baker D."/>
            <person name="Gharbi K."/>
            <person name="Hall N."/>
            <person name="Watson M."/>
            <person name="Adriaenssens E.M."/>
            <person name="Foster-Nyarko E."/>
            <person name="Jarju S."/>
            <person name="Secka A."/>
            <person name="Antonio M."/>
            <person name="Oren A."/>
            <person name="Chaudhuri R.R."/>
            <person name="La Ragione R."/>
            <person name="Hildebrand F."/>
            <person name="Pallen M.J."/>
        </authorList>
    </citation>
    <scope>NUCLEOTIDE SEQUENCE</scope>
    <source>
        <strain evidence="2">3924</strain>
    </source>
</reference>
<comment type="caution">
    <text evidence="2">The sequence shown here is derived from an EMBL/GenBank/DDBJ whole genome shotgun (WGS) entry which is preliminary data.</text>
</comment>
<keyword evidence="1" id="KW-0732">Signal</keyword>
<feature type="chain" id="PRO_5037551591" evidence="1">
    <location>
        <begin position="31"/>
        <end position="438"/>
    </location>
</feature>
<feature type="signal peptide" evidence="1">
    <location>
        <begin position="1"/>
        <end position="30"/>
    </location>
</feature>
<reference evidence="2" key="1">
    <citation type="submission" date="2020-10" db="EMBL/GenBank/DDBJ databases">
        <authorList>
            <person name="Gilroy R."/>
        </authorList>
    </citation>
    <scope>NUCLEOTIDE SEQUENCE</scope>
    <source>
        <strain evidence="2">3924</strain>
    </source>
</reference>
<name>A0A940DHW4_9BACT</name>
<dbReference type="EMBL" id="JADIMV010000020">
    <property type="protein sequence ID" value="MBO8439189.1"/>
    <property type="molecule type" value="Genomic_DNA"/>
</dbReference>
<evidence type="ECO:0000256" key="1">
    <source>
        <dbReference type="SAM" id="SignalP"/>
    </source>
</evidence>
<accession>A0A940DHW4</accession>
<organism evidence="2 3">
    <name type="scientific">Candidatus Aphodosoma intestinipullorum</name>
    <dbReference type="NCBI Taxonomy" id="2840674"/>
    <lineage>
        <taxon>Bacteria</taxon>
        <taxon>Pseudomonadati</taxon>
        <taxon>Bacteroidota</taxon>
        <taxon>Bacteroidia</taxon>
        <taxon>Bacteroidales</taxon>
        <taxon>Candidatus Aphodosoma</taxon>
    </lineage>
</organism>
<dbReference type="Proteomes" id="UP000712007">
    <property type="component" value="Unassembled WGS sequence"/>
</dbReference>
<sequence length="438" mass="46484">MKCEMKKMMILRRRAVVLLLCVAVAAAAFAEEDKNAAESGKVTYFQFSLFPGLGVNGWRTWEYTNWASVNLLGDVSMNERAFTLSGIWSAVKGDAQGVQIAGLVNYAGQGRGLMLSGLVNALKGEYDGLTVSGLANVAGGRVRGVQVSGGMNLSGKLRGAQLTGIAAIAKGGVKGVQLAGVMDYAGGDMDGVQLAGLTGIAVGDVEGAQISGAVNFSLEMSGVQMAAFANVVRGDVEGVQISAVANCAREVEGVQIGLVNVAEESDVPIGLINVIEDGEMSIGAEYDMIGNTMLTFRSGGEYTYGIIGAGYNHYFRHVPVAVEAGLGVHAPVYDWFRVDNEFRYTSPLLIVTGDGTDAVLASRYMNVSYSLLPFFRVCRHFRVYAGMTLNYMLSDSRLELPELVRGGTVWQNVTDGGVFGKTRGTLFFGFSAGIQVLF</sequence>
<evidence type="ECO:0000313" key="2">
    <source>
        <dbReference type="EMBL" id="MBO8439189.1"/>
    </source>
</evidence>
<proteinExistence type="predicted"/>